<dbReference type="InterPro" id="IPR053134">
    <property type="entry name" value="RNA-dir_DNA_polymerase"/>
</dbReference>
<accession>A0A2H9ZW02</accession>
<dbReference type="SUPFAM" id="SSF56672">
    <property type="entry name" value="DNA/RNA polymerases"/>
    <property type="match status" value="1"/>
</dbReference>
<keyword evidence="2" id="KW-0808">Transferase</keyword>
<keyword evidence="3" id="KW-1185">Reference proteome</keyword>
<dbReference type="EMBL" id="KZ453162">
    <property type="protein sequence ID" value="PKA47480.1"/>
    <property type="molecule type" value="Genomic_DNA"/>
</dbReference>
<dbReference type="Gene3D" id="3.30.70.270">
    <property type="match status" value="1"/>
</dbReference>
<dbReference type="Gene3D" id="3.10.10.10">
    <property type="entry name" value="HIV Type 1 Reverse Transcriptase, subunit A, domain 1"/>
    <property type="match status" value="1"/>
</dbReference>
<feature type="domain" description="Reverse transcriptase" evidence="1">
    <location>
        <begin position="2"/>
        <end position="72"/>
    </location>
</feature>
<keyword evidence="2" id="KW-0695">RNA-directed DNA polymerase</keyword>
<name>A0A2H9ZW02_9ASPA</name>
<dbReference type="OrthoDB" id="779804at2759"/>
<dbReference type="Proteomes" id="UP000236161">
    <property type="component" value="Unassembled WGS sequence"/>
</dbReference>
<evidence type="ECO:0000313" key="2">
    <source>
        <dbReference type="EMBL" id="PKA47480.1"/>
    </source>
</evidence>
<protein>
    <submittedName>
        <fullName evidence="2">RNA-directed DNA polymerase like</fullName>
    </submittedName>
</protein>
<evidence type="ECO:0000259" key="1">
    <source>
        <dbReference type="Pfam" id="PF00078"/>
    </source>
</evidence>
<dbReference type="PANTHER" id="PTHR24559">
    <property type="entry name" value="TRANSPOSON TY3-I GAG-POL POLYPROTEIN"/>
    <property type="match status" value="1"/>
</dbReference>
<proteinExistence type="predicted"/>
<keyword evidence="2" id="KW-0548">Nucleotidyltransferase</keyword>
<dbReference type="InterPro" id="IPR043128">
    <property type="entry name" value="Rev_trsase/Diguanyl_cyclase"/>
</dbReference>
<reference evidence="2 3" key="1">
    <citation type="journal article" date="2017" name="Nature">
        <title>The Apostasia genome and the evolution of orchids.</title>
        <authorList>
            <person name="Zhang G.Q."/>
            <person name="Liu K.W."/>
            <person name="Li Z."/>
            <person name="Lohaus R."/>
            <person name="Hsiao Y.Y."/>
            <person name="Niu S.C."/>
            <person name="Wang J.Y."/>
            <person name="Lin Y.C."/>
            <person name="Xu Q."/>
            <person name="Chen L.J."/>
            <person name="Yoshida K."/>
            <person name="Fujiwara S."/>
            <person name="Wang Z.W."/>
            <person name="Zhang Y.Q."/>
            <person name="Mitsuda N."/>
            <person name="Wang M."/>
            <person name="Liu G.H."/>
            <person name="Pecoraro L."/>
            <person name="Huang H.X."/>
            <person name="Xiao X.J."/>
            <person name="Lin M."/>
            <person name="Wu X.Y."/>
            <person name="Wu W.L."/>
            <person name="Chen Y.Y."/>
            <person name="Chang S.B."/>
            <person name="Sakamoto S."/>
            <person name="Ohme-Takagi M."/>
            <person name="Yagi M."/>
            <person name="Zeng S.J."/>
            <person name="Shen C.Y."/>
            <person name="Yeh C.M."/>
            <person name="Luo Y.B."/>
            <person name="Tsai W.C."/>
            <person name="Van de Peer Y."/>
            <person name="Liu Z.J."/>
        </authorList>
    </citation>
    <scope>NUCLEOTIDE SEQUENCE [LARGE SCALE GENOMIC DNA]</scope>
    <source>
        <strain evidence="3">cv. Shenzhen</strain>
        <tissue evidence="2">Stem</tissue>
    </source>
</reference>
<evidence type="ECO:0000313" key="3">
    <source>
        <dbReference type="Proteomes" id="UP000236161"/>
    </source>
</evidence>
<dbReference type="Pfam" id="PF00078">
    <property type="entry name" value="RVT_1"/>
    <property type="match status" value="1"/>
</dbReference>
<dbReference type="InterPro" id="IPR000477">
    <property type="entry name" value="RT_dom"/>
</dbReference>
<dbReference type="PANTHER" id="PTHR24559:SF444">
    <property type="entry name" value="REVERSE TRANSCRIPTASE DOMAIN-CONTAINING PROTEIN"/>
    <property type="match status" value="1"/>
</dbReference>
<sequence>MCKDFRALNQACPKDTYPLPRIDMMVDRTSGYSVMSFLDVFSGYHQTLMAKEDAEKIAFITDFDTYCYNVMPRLMPCSKVKGGEPRSIR</sequence>
<dbReference type="InterPro" id="IPR043502">
    <property type="entry name" value="DNA/RNA_pol_sf"/>
</dbReference>
<dbReference type="CDD" id="cd01647">
    <property type="entry name" value="RT_LTR"/>
    <property type="match status" value="1"/>
</dbReference>
<gene>
    <name evidence="2" type="ORF">AXF42_Ash021557</name>
</gene>
<dbReference type="GO" id="GO:0003964">
    <property type="term" value="F:RNA-directed DNA polymerase activity"/>
    <property type="evidence" value="ECO:0007669"/>
    <property type="project" value="UniProtKB-KW"/>
</dbReference>
<dbReference type="AlphaFoldDB" id="A0A2H9ZW02"/>
<organism evidence="2 3">
    <name type="scientific">Apostasia shenzhenica</name>
    <dbReference type="NCBI Taxonomy" id="1088818"/>
    <lineage>
        <taxon>Eukaryota</taxon>
        <taxon>Viridiplantae</taxon>
        <taxon>Streptophyta</taxon>
        <taxon>Embryophyta</taxon>
        <taxon>Tracheophyta</taxon>
        <taxon>Spermatophyta</taxon>
        <taxon>Magnoliopsida</taxon>
        <taxon>Liliopsida</taxon>
        <taxon>Asparagales</taxon>
        <taxon>Orchidaceae</taxon>
        <taxon>Apostasioideae</taxon>
        <taxon>Apostasia</taxon>
    </lineage>
</organism>